<feature type="transmembrane region" description="Helical" evidence="1">
    <location>
        <begin position="9"/>
        <end position="29"/>
    </location>
</feature>
<evidence type="ECO:0000313" key="3">
    <source>
        <dbReference type="Proteomes" id="UP000265845"/>
    </source>
</evidence>
<comment type="caution">
    <text evidence="2">The sequence shown here is derived from an EMBL/GenBank/DDBJ whole genome shotgun (WGS) entry which is preliminary data.</text>
</comment>
<dbReference type="RefSeq" id="WP_119454875.1">
    <property type="nucleotide sequence ID" value="NZ_QWGA01000008.1"/>
</dbReference>
<feature type="transmembrane region" description="Helical" evidence="1">
    <location>
        <begin position="35"/>
        <end position="55"/>
    </location>
</feature>
<name>A0A399R7Y5_9PROT</name>
<keyword evidence="1" id="KW-0812">Transmembrane</keyword>
<organism evidence="2 3">
    <name type="scientific">Henriciella algicola</name>
    <dbReference type="NCBI Taxonomy" id="1608422"/>
    <lineage>
        <taxon>Bacteria</taxon>
        <taxon>Pseudomonadati</taxon>
        <taxon>Pseudomonadota</taxon>
        <taxon>Alphaproteobacteria</taxon>
        <taxon>Hyphomonadales</taxon>
        <taxon>Hyphomonadaceae</taxon>
        <taxon>Henriciella</taxon>
    </lineage>
</organism>
<evidence type="ECO:0000256" key="1">
    <source>
        <dbReference type="SAM" id="Phobius"/>
    </source>
</evidence>
<gene>
    <name evidence="2" type="ORF">D1222_13965</name>
</gene>
<proteinExistence type="predicted"/>
<reference evidence="2 3" key="1">
    <citation type="submission" date="2018-08" db="EMBL/GenBank/DDBJ databases">
        <title>Henriciella mobilis sp. nov., isolated from seawater.</title>
        <authorList>
            <person name="Cheng H."/>
            <person name="Wu Y.-H."/>
            <person name="Xu X.-W."/>
            <person name="Guo L.-L."/>
        </authorList>
    </citation>
    <scope>NUCLEOTIDE SEQUENCE [LARGE SCALE GENOMIC DNA]</scope>
    <source>
        <strain evidence="2 3">CCUG67844</strain>
    </source>
</reference>
<dbReference type="EMBL" id="QWGA01000008">
    <property type="protein sequence ID" value="RIJ27498.1"/>
    <property type="molecule type" value="Genomic_DNA"/>
</dbReference>
<protein>
    <submittedName>
        <fullName evidence="2">Uncharacterized protein</fullName>
    </submittedName>
</protein>
<evidence type="ECO:0000313" key="2">
    <source>
        <dbReference type="EMBL" id="RIJ27498.1"/>
    </source>
</evidence>
<keyword evidence="3" id="KW-1185">Reference proteome</keyword>
<keyword evidence="1" id="KW-1133">Transmembrane helix</keyword>
<accession>A0A399R7Y5</accession>
<keyword evidence="1" id="KW-0472">Membrane</keyword>
<sequence length="73" mass="7763">MKATLLRLFILWLSIYVLVLAGLTLLRAISPGLPLALSTLILTLILVPTISFLIVPMAGALTARLLGKGPTSH</sequence>
<dbReference type="Proteomes" id="UP000265845">
    <property type="component" value="Unassembled WGS sequence"/>
</dbReference>
<dbReference type="AlphaFoldDB" id="A0A399R7Y5"/>